<feature type="transmembrane region" description="Helical" evidence="2">
    <location>
        <begin position="65"/>
        <end position="89"/>
    </location>
</feature>
<feature type="region of interest" description="Disordered" evidence="1">
    <location>
        <begin position="157"/>
        <end position="179"/>
    </location>
</feature>
<dbReference type="WBParaSite" id="Csp11.Scaffold629.g7613.t1">
    <property type="protein sequence ID" value="Csp11.Scaffold629.g7613.t1"/>
    <property type="gene ID" value="Csp11.Scaffold629.g7613"/>
</dbReference>
<keyword evidence="2" id="KW-1133">Transmembrane helix</keyword>
<dbReference type="Proteomes" id="UP000095282">
    <property type="component" value="Unplaced"/>
</dbReference>
<proteinExistence type="predicted"/>
<feature type="transmembrane region" description="Helical" evidence="2">
    <location>
        <begin position="95"/>
        <end position="119"/>
    </location>
</feature>
<dbReference type="eggNOG" id="ENOG502TH3C">
    <property type="taxonomic scope" value="Eukaryota"/>
</dbReference>
<keyword evidence="3" id="KW-1185">Reference proteome</keyword>
<evidence type="ECO:0000256" key="1">
    <source>
        <dbReference type="SAM" id="MobiDB-lite"/>
    </source>
</evidence>
<feature type="compositionally biased region" description="Low complexity" evidence="1">
    <location>
        <begin position="161"/>
        <end position="179"/>
    </location>
</feature>
<evidence type="ECO:0000256" key="2">
    <source>
        <dbReference type="SAM" id="Phobius"/>
    </source>
</evidence>
<sequence>MENSSSNIPNFQKFAVLESNRSIQQPFMDVLYVLLCQIILYEIHQQCKVWSEKVLKYHRKVLKDTIIQNIILGIFLGVTPIIQILIAYGDPEADMTILSIITNVIFVSSPIPYSITILYQNTAYRRFIISMFRFRDQQKAGRVGSTIQVSVAQNNMASLRNSPKNSPKASPKSSKGSNK</sequence>
<reference evidence="4" key="1">
    <citation type="submission" date="2016-11" db="UniProtKB">
        <authorList>
            <consortium name="WormBaseParasite"/>
        </authorList>
    </citation>
    <scope>IDENTIFICATION</scope>
</reference>
<accession>A0A1I7UBB3</accession>
<organism evidence="3 4">
    <name type="scientific">Caenorhabditis tropicalis</name>
    <dbReference type="NCBI Taxonomy" id="1561998"/>
    <lineage>
        <taxon>Eukaryota</taxon>
        <taxon>Metazoa</taxon>
        <taxon>Ecdysozoa</taxon>
        <taxon>Nematoda</taxon>
        <taxon>Chromadorea</taxon>
        <taxon>Rhabditida</taxon>
        <taxon>Rhabditina</taxon>
        <taxon>Rhabditomorpha</taxon>
        <taxon>Rhabditoidea</taxon>
        <taxon>Rhabditidae</taxon>
        <taxon>Peloderinae</taxon>
        <taxon>Caenorhabditis</taxon>
    </lineage>
</organism>
<keyword evidence="2" id="KW-0812">Transmembrane</keyword>
<evidence type="ECO:0000313" key="3">
    <source>
        <dbReference type="Proteomes" id="UP000095282"/>
    </source>
</evidence>
<dbReference type="AlphaFoldDB" id="A0A1I7UBB3"/>
<name>A0A1I7UBB3_9PELO</name>
<evidence type="ECO:0000313" key="4">
    <source>
        <dbReference type="WBParaSite" id="Csp11.Scaffold629.g7613.t1"/>
    </source>
</evidence>
<protein>
    <submittedName>
        <fullName evidence="4">G_PROTEIN_RECEP_F1_2 domain-containing protein</fullName>
    </submittedName>
</protein>
<keyword evidence="2" id="KW-0472">Membrane</keyword>